<evidence type="ECO:0000256" key="1">
    <source>
        <dbReference type="PROSITE-ProRule" id="PRU00182"/>
    </source>
</evidence>
<dbReference type="Gene3D" id="3.10.290.10">
    <property type="entry name" value="RNA-binding S4 domain"/>
    <property type="match status" value="1"/>
</dbReference>
<gene>
    <name evidence="2" type="ORF">MM50RIKEN_22080</name>
</gene>
<dbReference type="InterPro" id="IPR036986">
    <property type="entry name" value="S4_RNA-bd_sf"/>
</dbReference>
<dbReference type="PROSITE" id="PS50889">
    <property type="entry name" value="S4"/>
    <property type="match status" value="1"/>
</dbReference>
<dbReference type="KEGG" id="vcop:MM50RIKEN_22080"/>
<dbReference type="GO" id="GO:0003723">
    <property type="term" value="F:RNA binding"/>
    <property type="evidence" value="ECO:0007669"/>
    <property type="project" value="UniProtKB-KW"/>
</dbReference>
<keyword evidence="3" id="KW-1185">Reference proteome</keyword>
<dbReference type="CDD" id="cd00165">
    <property type="entry name" value="S4"/>
    <property type="match status" value="1"/>
</dbReference>
<dbReference type="Pfam" id="PF13275">
    <property type="entry name" value="S4_2"/>
    <property type="match status" value="1"/>
</dbReference>
<dbReference type="Proteomes" id="UP000681035">
    <property type="component" value="Chromosome"/>
</dbReference>
<protein>
    <submittedName>
        <fullName evidence="2">RNA-binding protein</fullName>
    </submittedName>
</protein>
<sequence>METITITTEYIKLQDLLKLAAVTATGGEAKLLIQEGQVLVNGEVCTQRGKKIRPGDDVEAEGLHYGVRYAD</sequence>
<dbReference type="AlphaFoldDB" id="A0A810Q740"/>
<dbReference type="EMBL" id="AP023418">
    <property type="protein sequence ID" value="BCK82445.1"/>
    <property type="molecule type" value="Genomic_DNA"/>
</dbReference>
<proteinExistence type="predicted"/>
<organism evidence="2 3">
    <name type="scientific">Vescimonas coprocola</name>
    <dbReference type="NCBI Taxonomy" id="2714355"/>
    <lineage>
        <taxon>Bacteria</taxon>
        <taxon>Bacillati</taxon>
        <taxon>Bacillota</taxon>
        <taxon>Clostridia</taxon>
        <taxon>Eubacteriales</taxon>
        <taxon>Oscillospiraceae</taxon>
        <taxon>Vescimonas</taxon>
    </lineage>
</organism>
<accession>A0A810Q740</accession>
<name>A0A810Q740_9FIRM</name>
<keyword evidence="1" id="KW-0694">RNA-binding</keyword>
<evidence type="ECO:0000313" key="3">
    <source>
        <dbReference type="Proteomes" id="UP000681035"/>
    </source>
</evidence>
<evidence type="ECO:0000313" key="2">
    <source>
        <dbReference type="EMBL" id="BCK82445.1"/>
    </source>
</evidence>
<reference evidence="2" key="1">
    <citation type="submission" date="2020-09" db="EMBL/GenBank/DDBJ databases">
        <title>New species isolated from human feces.</title>
        <authorList>
            <person name="Kitahara M."/>
            <person name="Shigeno Y."/>
            <person name="Shime M."/>
            <person name="Matsumoto Y."/>
            <person name="Nakamura S."/>
            <person name="Motooka D."/>
            <person name="Fukuoka S."/>
            <person name="Nishikawa H."/>
            <person name="Benno Y."/>
        </authorList>
    </citation>
    <scope>NUCLEOTIDE SEQUENCE</scope>
    <source>
        <strain evidence="2">MM50</strain>
    </source>
</reference>
<dbReference type="SUPFAM" id="SSF55174">
    <property type="entry name" value="Alpha-L RNA-binding motif"/>
    <property type="match status" value="1"/>
</dbReference>
<dbReference type="RefSeq" id="WP_213541009.1">
    <property type="nucleotide sequence ID" value="NZ_AP023418.1"/>
</dbReference>